<dbReference type="Proteomes" id="UP000523079">
    <property type="component" value="Unassembled WGS sequence"/>
</dbReference>
<feature type="chain" id="PRO_5031507147" evidence="1">
    <location>
        <begin position="30"/>
        <end position="172"/>
    </location>
</feature>
<evidence type="ECO:0000256" key="1">
    <source>
        <dbReference type="SAM" id="SignalP"/>
    </source>
</evidence>
<keyword evidence="3" id="KW-1185">Reference proteome</keyword>
<protein>
    <submittedName>
        <fullName evidence="2">Uncharacterized protein</fullName>
    </submittedName>
</protein>
<accession>A0A7W3P5D6</accession>
<gene>
    <name evidence="2" type="ORF">FHX74_001479</name>
</gene>
<feature type="signal peptide" evidence="1">
    <location>
        <begin position="1"/>
        <end position="29"/>
    </location>
</feature>
<proteinExistence type="predicted"/>
<comment type="caution">
    <text evidence="2">The sequence shown here is derived from an EMBL/GenBank/DDBJ whole genome shotgun (WGS) entry which is preliminary data.</text>
</comment>
<evidence type="ECO:0000313" key="3">
    <source>
        <dbReference type="Proteomes" id="UP000523079"/>
    </source>
</evidence>
<organism evidence="2 3">
    <name type="scientific">Microlunatus kandeliicorticis</name>
    <dbReference type="NCBI Taxonomy" id="1759536"/>
    <lineage>
        <taxon>Bacteria</taxon>
        <taxon>Bacillati</taxon>
        <taxon>Actinomycetota</taxon>
        <taxon>Actinomycetes</taxon>
        <taxon>Propionibacteriales</taxon>
        <taxon>Propionibacteriaceae</taxon>
        <taxon>Microlunatus</taxon>
    </lineage>
</organism>
<name>A0A7W3P5D6_9ACTN</name>
<dbReference type="AlphaFoldDB" id="A0A7W3P5D6"/>
<dbReference type="RefSeq" id="WP_235970345.1">
    <property type="nucleotide sequence ID" value="NZ_JACGWT010000002.1"/>
</dbReference>
<keyword evidence="1" id="KW-0732">Signal</keyword>
<evidence type="ECO:0000313" key="2">
    <source>
        <dbReference type="EMBL" id="MBA8793874.1"/>
    </source>
</evidence>
<dbReference type="EMBL" id="JACGWT010000002">
    <property type="protein sequence ID" value="MBA8793874.1"/>
    <property type="molecule type" value="Genomic_DNA"/>
</dbReference>
<reference evidence="2 3" key="1">
    <citation type="submission" date="2020-07" db="EMBL/GenBank/DDBJ databases">
        <title>Sequencing the genomes of 1000 actinobacteria strains.</title>
        <authorList>
            <person name="Klenk H.-P."/>
        </authorList>
    </citation>
    <scope>NUCLEOTIDE SEQUENCE [LARGE SCALE GENOMIC DNA]</scope>
    <source>
        <strain evidence="2 3">DSM 100723</strain>
    </source>
</reference>
<sequence length="172" mass="18155">MIRRVAGLGAAITLVSSGLAVVGASPALAMCPPDTGYTVHGTSVAMPFRGVPVFKDGKGGTITVSRAYSGSVSFSVTAGAETEVGAILAKAKVSISASLTKTNSTSTTHTYSHDISRGHYGHAQYVSWGKRVSWSKWQQYTSNGRCAVKTLRSGVIKFPSTSEGWRYWETTS</sequence>